<keyword evidence="1" id="KW-0001">2Fe-2S</keyword>
<dbReference type="OrthoDB" id="9794175at2"/>
<dbReference type="STRING" id="1348774.AB433_01155"/>
<gene>
    <name evidence="8" type="ORF">AB433_01155</name>
</gene>
<keyword evidence="6" id="KW-0534">Nitrate assimilation</keyword>
<evidence type="ECO:0000256" key="4">
    <source>
        <dbReference type="ARBA" id="ARBA00023004"/>
    </source>
</evidence>
<keyword evidence="4" id="KW-0408">Iron</keyword>
<evidence type="ECO:0000256" key="3">
    <source>
        <dbReference type="ARBA" id="ARBA00023002"/>
    </source>
</evidence>
<dbReference type="GO" id="GO:0046872">
    <property type="term" value="F:metal ion binding"/>
    <property type="evidence" value="ECO:0007669"/>
    <property type="project" value="UniProtKB-KW"/>
</dbReference>
<dbReference type="Gene3D" id="2.102.10.10">
    <property type="entry name" value="Rieske [2Fe-2S] iron-sulphur domain"/>
    <property type="match status" value="1"/>
</dbReference>
<evidence type="ECO:0000256" key="5">
    <source>
        <dbReference type="ARBA" id="ARBA00023014"/>
    </source>
</evidence>
<evidence type="ECO:0000259" key="7">
    <source>
        <dbReference type="PROSITE" id="PS51296"/>
    </source>
</evidence>
<dbReference type="PANTHER" id="PTHR21496">
    <property type="entry name" value="FERREDOXIN-RELATED"/>
    <property type="match status" value="1"/>
</dbReference>
<dbReference type="AlphaFoldDB" id="A0A0G3XLC5"/>
<dbReference type="KEGG" id="cna:AB433_01155"/>
<feature type="domain" description="Rieske" evidence="7">
    <location>
        <begin position="11"/>
        <end position="107"/>
    </location>
</feature>
<accession>A0A0G3XLC5</accession>
<dbReference type="NCBIfam" id="TIGR02378">
    <property type="entry name" value="nirD_assim_sml"/>
    <property type="match status" value="1"/>
</dbReference>
<dbReference type="PANTHER" id="PTHR21496:SF23">
    <property type="entry name" value="3-PHENYLPROPIONATE_CINNAMIC ACID DIOXYGENASE FERREDOXIN SUBUNIT"/>
    <property type="match status" value="1"/>
</dbReference>
<keyword evidence="9" id="KW-1185">Reference proteome</keyword>
<keyword evidence="3" id="KW-0560">Oxidoreductase</keyword>
<dbReference type="CDD" id="cd03530">
    <property type="entry name" value="Rieske_NirD_small_Bacillus"/>
    <property type="match status" value="1"/>
</dbReference>
<evidence type="ECO:0000256" key="6">
    <source>
        <dbReference type="ARBA" id="ARBA00023063"/>
    </source>
</evidence>
<dbReference type="InterPro" id="IPR036922">
    <property type="entry name" value="Rieske_2Fe-2S_sf"/>
</dbReference>
<sequence length="119" mass="12726">MPKINDVGTWLDIGPATQIDPGTARTIPVQGGDEIAVFHTMRGEFYALVNKCPHKQGPLSEGIIHGDSVSCPLHNWRISLRSGEAQGDDVGCTPTIPMKVDGGRLFLLREAVIPAPKAA</sequence>
<evidence type="ECO:0000256" key="2">
    <source>
        <dbReference type="ARBA" id="ARBA00022723"/>
    </source>
</evidence>
<dbReference type="InterPro" id="IPR012748">
    <property type="entry name" value="Rieske-like_NirD"/>
</dbReference>
<dbReference type="GO" id="GO:0042128">
    <property type="term" value="P:nitrate assimilation"/>
    <property type="evidence" value="ECO:0007669"/>
    <property type="project" value="UniProtKB-KW"/>
</dbReference>
<reference evidence="8 9" key="1">
    <citation type="submission" date="2015-06" db="EMBL/GenBank/DDBJ databases">
        <authorList>
            <person name="Zeng Y."/>
            <person name="Huang Y."/>
        </authorList>
    </citation>
    <scope>NUCLEOTIDE SEQUENCE [LARGE SCALE GENOMIC DNA]</scope>
    <source>
        <strain evidence="8 9">PQ-2</strain>
    </source>
</reference>
<dbReference type="Pfam" id="PF00355">
    <property type="entry name" value="Rieske"/>
    <property type="match status" value="1"/>
</dbReference>
<evidence type="ECO:0000313" key="9">
    <source>
        <dbReference type="Proteomes" id="UP000035287"/>
    </source>
</evidence>
<dbReference type="GO" id="GO:0008942">
    <property type="term" value="F:nitrite reductase [NAD(P)H] activity"/>
    <property type="evidence" value="ECO:0007669"/>
    <property type="project" value="InterPro"/>
</dbReference>
<evidence type="ECO:0000256" key="1">
    <source>
        <dbReference type="ARBA" id="ARBA00022714"/>
    </source>
</evidence>
<evidence type="ECO:0000313" key="8">
    <source>
        <dbReference type="EMBL" id="AKM11421.1"/>
    </source>
</evidence>
<keyword evidence="2" id="KW-0479">Metal-binding</keyword>
<dbReference type="PATRIC" id="fig|1348774.3.peg.246"/>
<keyword evidence="5" id="KW-0411">Iron-sulfur</keyword>
<dbReference type="RefSeq" id="WP_047822996.1">
    <property type="nucleotide sequence ID" value="NZ_CP011770.1"/>
</dbReference>
<dbReference type="InterPro" id="IPR017941">
    <property type="entry name" value="Rieske_2Fe-2S"/>
</dbReference>
<dbReference type="PROSITE" id="PS51296">
    <property type="entry name" value="RIESKE"/>
    <property type="match status" value="1"/>
</dbReference>
<dbReference type="EMBL" id="CP011770">
    <property type="protein sequence ID" value="AKM11421.1"/>
    <property type="molecule type" value="Genomic_DNA"/>
</dbReference>
<proteinExistence type="predicted"/>
<protein>
    <submittedName>
        <fullName evidence="8">Nitrite reductase</fullName>
    </submittedName>
</protein>
<dbReference type="GO" id="GO:0051537">
    <property type="term" value="F:2 iron, 2 sulfur cluster binding"/>
    <property type="evidence" value="ECO:0007669"/>
    <property type="project" value="UniProtKB-KW"/>
</dbReference>
<organism evidence="8 9">
    <name type="scientific">Croceicoccus naphthovorans</name>
    <dbReference type="NCBI Taxonomy" id="1348774"/>
    <lineage>
        <taxon>Bacteria</taxon>
        <taxon>Pseudomonadati</taxon>
        <taxon>Pseudomonadota</taxon>
        <taxon>Alphaproteobacteria</taxon>
        <taxon>Sphingomonadales</taxon>
        <taxon>Erythrobacteraceae</taxon>
        <taxon>Croceicoccus</taxon>
    </lineage>
</organism>
<name>A0A0G3XLC5_9SPHN</name>
<dbReference type="SUPFAM" id="SSF50022">
    <property type="entry name" value="ISP domain"/>
    <property type="match status" value="1"/>
</dbReference>
<dbReference type="Proteomes" id="UP000035287">
    <property type="component" value="Chromosome"/>
</dbReference>